<name>A0ABC8J6E8_ERUVS</name>
<reference evidence="1 2" key="1">
    <citation type="submission" date="2022-03" db="EMBL/GenBank/DDBJ databases">
        <authorList>
            <person name="Macdonald S."/>
            <person name="Ahmed S."/>
            <person name="Newling K."/>
        </authorList>
    </citation>
    <scope>NUCLEOTIDE SEQUENCE [LARGE SCALE GENOMIC DNA]</scope>
</reference>
<protein>
    <submittedName>
        <fullName evidence="1">Uncharacterized protein</fullName>
    </submittedName>
</protein>
<keyword evidence="2" id="KW-1185">Reference proteome</keyword>
<accession>A0ABC8J6E8</accession>
<comment type="caution">
    <text evidence="1">The sequence shown here is derived from an EMBL/GenBank/DDBJ whole genome shotgun (WGS) entry which is preliminary data.</text>
</comment>
<proteinExistence type="predicted"/>
<dbReference type="PANTHER" id="PTHR35687:SF10">
    <property type="entry name" value="(RAPE) HYPOTHETICAL PROTEIN"/>
    <property type="match status" value="1"/>
</dbReference>
<dbReference type="EMBL" id="CAKOAT010077377">
    <property type="protein sequence ID" value="CAH8313210.1"/>
    <property type="molecule type" value="Genomic_DNA"/>
</dbReference>
<dbReference type="Proteomes" id="UP001642260">
    <property type="component" value="Unassembled WGS sequence"/>
</dbReference>
<organism evidence="1 2">
    <name type="scientific">Eruca vesicaria subsp. sativa</name>
    <name type="common">Garden rocket</name>
    <name type="synonym">Eruca sativa</name>
    <dbReference type="NCBI Taxonomy" id="29727"/>
    <lineage>
        <taxon>Eukaryota</taxon>
        <taxon>Viridiplantae</taxon>
        <taxon>Streptophyta</taxon>
        <taxon>Embryophyta</taxon>
        <taxon>Tracheophyta</taxon>
        <taxon>Spermatophyta</taxon>
        <taxon>Magnoliopsida</taxon>
        <taxon>eudicotyledons</taxon>
        <taxon>Gunneridae</taxon>
        <taxon>Pentapetalae</taxon>
        <taxon>rosids</taxon>
        <taxon>malvids</taxon>
        <taxon>Brassicales</taxon>
        <taxon>Brassicaceae</taxon>
        <taxon>Brassiceae</taxon>
        <taxon>Eruca</taxon>
    </lineage>
</organism>
<sequence length="118" mass="13638">MSLMVKNNPYENTKMDKADPQELIHRRAEFLIQEVLERAGHKTRQQQQKKRSSGPLIMIRVVGIKMTIGKKLIRKMKKNNSSDCSNFISRFLKRFLLTCSSSSSRTISDLPPLFTLQV</sequence>
<gene>
    <name evidence="1" type="ORF">ERUC_LOCUS6634</name>
</gene>
<evidence type="ECO:0000313" key="1">
    <source>
        <dbReference type="EMBL" id="CAH8313210.1"/>
    </source>
</evidence>
<dbReference type="AlphaFoldDB" id="A0ABC8J6E8"/>
<dbReference type="PANTHER" id="PTHR35687">
    <property type="entry name" value="OS07G0516700 PROTEIN"/>
    <property type="match status" value="1"/>
</dbReference>
<evidence type="ECO:0000313" key="2">
    <source>
        <dbReference type="Proteomes" id="UP001642260"/>
    </source>
</evidence>